<evidence type="ECO:0000313" key="4">
    <source>
        <dbReference type="Proteomes" id="UP001208935"/>
    </source>
</evidence>
<feature type="compositionally biased region" description="Basic and acidic residues" evidence="1">
    <location>
        <begin position="53"/>
        <end position="69"/>
    </location>
</feature>
<proteinExistence type="predicted"/>
<feature type="region of interest" description="Disordered" evidence="1">
    <location>
        <begin position="53"/>
        <end position="84"/>
    </location>
</feature>
<protein>
    <submittedName>
        <fullName evidence="3">TIGR04438 family Trp-rich protein</fullName>
    </submittedName>
</protein>
<dbReference type="Proteomes" id="UP001208935">
    <property type="component" value="Unassembled WGS sequence"/>
</dbReference>
<keyword evidence="4" id="KW-1185">Reference proteome</keyword>
<reference evidence="4" key="1">
    <citation type="submission" date="2023-07" db="EMBL/GenBank/DDBJ databases">
        <title>Verminephrobacter genomes.</title>
        <authorList>
            <person name="Lund M.B."/>
        </authorList>
    </citation>
    <scope>NUCLEOTIDE SEQUENCE [LARGE SCALE GENOMIC DNA]</scope>
    <source>
        <strain evidence="4">AtM5-05</strain>
    </source>
</reference>
<dbReference type="RefSeq" id="WP_265282244.1">
    <property type="nucleotide sequence ID" value="NZ_QZCW01000002.1"/>
</dbReference>
<keyword evidence="2" id="KW-0812">Transmembrane</keyword>
<dbReference type="GeneID" id="77319856"/>
<dbReference type="EMBL" id="QZCW01000002">
    <property type="protein sequence ID" value="MCW5321648.1"/>
    <property type="molecule type" value="Genomic_DNA"/>
</dbReference>
<gene>
    <name evidence="3" type="ORF">D5039_10930</name>
</gene>
<dbReference type="InterPro" id="IPR031044">
    <property type="entry name" value="Small_Trp_rich"/>
</dbReference>
<sequence length="84" mass="9862">MPLLGFSLLVLVLKYFEIGPLAAMSWWWVLLPFAITALWWFWADSTDGGKRRIEERIGQRKQDRIDKRKQALGIRPGSRPPPRR</sequence>
<evidence type="ECO:0000256" key="1">
    <source>
        <dbReference type="SAM" id="MobiDB-lite"/>
    </source>
</evidence>
<evidence type="ECO:0000313" key="3">
    <source>
        <dbReference type="EMBL" id="MCW5321648.1"/>
    </source>
</evidence>
<accession>A0ABT3KTL0</accession>
<keyword evidence="2" id="KW-1133">Transmembrane helix</keyword>
<keyword evidence="2" id="KW-0472">Membrane</keyword>
<dbReference type="NCBIfam" id="TIGR04438">
    <property type="entry name" value="small_Trp_rich"/>
    <property type="match status" value="1"/>
</dbReference>
<organism evidence="3 4">
    <name type="scientific">Verminephrobacter aporrectodeae subsp. tuberculatae</name>
    <dbReference type="NCBI Taxonomy" id="1110392"/>
    <lineage>
        <taxon>Bacteria</taxon>
        <taxon>Pseudomonadati</taxon>
        <taxon>Pseudomonadota</taxon>
        <taxon>Betaproteobacteria</taxon>
        <taxon>Burkholderiales</taxon>
        <taxon>Comamonadaceae</taxon>
        <taxon>Verminephrobacter</taxon>
    </lineage>
</organism>
<comment type="caution">
    <text evidence="3">The sequence shown here is derived from an EMBL/GenBank/DDBJ whole genome shotgun (WGS) entry which is preliminary data.</text>
</comment>
<evidence type="ECO:0000256" key="2">
    <source>
        <dbReference type="SAM" id="Phobius"/>
    </source>
</evidence>
<feature type="transmembrane region" description="Helical" evidence="2">
    <location>
        <begin position="26"/>
        <end position="43"/>
    </location>
</feature>
<name>A0ABT3KTL0_9BURK</name>